<evidence type="ECO:0000256" key="5">
    <source>
        <dbReference type="ARBA" id="ARBA00022722"/>
    </source>
</evidence>
<comment type="similarity">
    <text evidence="1">Belongs to the beta type-B retroviral polymerase family. HERV class-II K(HML-2) pol subfamily.</text>
</comment>
<organism evidence="10 11">
    <name type="scientific">Chaetorhynchus papuensis</name>
    <name type="common">pygmy drongo</name>
    <dbReference type="NCBI Taxonomy" id="254446"/>
    <lineage>
        <taxon>Eukaryota</taxon>
        <taxon>Metazoa</taxon>
        <taxon>Chordata</taxon>
        <taxon>Craniata</taxon>
        <taxon>Vertebrata</taxon>
        <taxon>Euteleostomi</taxon>
        <taxon>Archelosauria</taxon>
        <taxon>Archosauria</taxon>
        <taxon>Dinosauria</taxon>
        <taxon>Saurischia</taxon>
        <taxon>Theropoda</taxon>
        <taxon>Coelurosauria</taxon>
        <taxon>Aves</taxon>
        <taxon>Neognathae</taxon>
        <taxon>Neoaves</taxon>
        <taxon>Telluraves</taxon>
        <taxon>Australaves</taxon>
        <taxon>Passeriformes</taxon>
        <taxon>Rhipiduridae</taxon>
        <taxon>Chaetorhynchus</taxon>
    </lineage>
</organism>
<sequence>DAPRFAFSVPTLNHAEPMKRYHWTDLPQGMCNSPTICQRVVDLTLQPVRCQFPEATMYHYMDNILLAAKDHSVLCSIQVAVVQAVQAAGLVVAPEKVQQQALWHYLGWKITQQTICPQPVKLSVKDNLTWNDLQKLLGSLNWLRPILGLSTELLHPLFALLRGDPNLKSLRQLTPDAKKALDRCAQALESHQGWRWDPDEPVSLLVVASKFQPFAVLFQWFPDDSDPLHVLEWLFLPHTATKTVWTIRDMFAQLIMKSHQRLQTLSDPHVIYVPANKENLSWLLSEDTNFQIALAYFSGQLSIHYPSHHLWM</sequence>
<keyword evidence="3" id="KW-0808">Transferase</keyword>
<evidence type="ECO:0000256" key="1">
    <source>
        <dbReference type="ARBA" id="ARBA00010879"/>
    </source>
</evidence>
<evidence type="ECO:0000313" key="10">
    <source>
        <dbReference type="EMBL" id="NXE02931.1"/>
    </source>
</evidence>
<keyword evidence="7" id="KW-0378">Hydrolase</keyword>
<keyword evidence="8" id="KW-0695">RNA-directed DNA polymerase</keyword>
<feature type="non-terminal residue" evidence="10">
    <location>
        <position position="312"/>
    </location>
</feature>
<proteinExistence type="inferred from homology"/>
<gene>
    <name evidence="10" type="primary">Ervk18</name>
    <name evidence="10" type="ORF">CHAPAP_R14248</name>
</gene>
<evidence type="ECO:0000256" key="7">
    <source>
        <dbReference type="ARBA" id="ARBA00022801"/>
    </source>
</evidence>
<reference evidence="10 11" key="1">
    <citation type="submission" date="2019-09" db="EMBL/GenBank/DDBJ databases">
        <title>Bird 10,000 Genomes (B10K) Project - Family phase.</title>
        <authorList>
            <person name="Zhang G."/>
        </authorList>
    </citation>
    <scope>NUCLEOTIDE SEQUENCE [LARGE SCALE GENOMIC DNA]</scope>
    <source>
        <strain evidence="10">B10K-CU-031-19</strain>
        <tissue evidence="10">Muscle</tissue>
    </source>
</reference>
<dbReference type="InterPro" id="IPR043128">
    <property type="entry name" value="Rev_trsase/Diguanyl_cyclase"/>
</dbReference>
<comment type="caution">
    <text evidence="10">The sequence shown here is derived from an EMBL/GenBank/DDBJ whole genome shotgun (WGS) entry which is preliminary data.</text>
</comment>
<keyword evidence="4" id="KW-0548">Nucleotidyltransferase</keyword>
<dbReference type="InterPro" id="IPR043502">
    <property type="entry name" value="DNA/RNA_pol_sf"/>
</dbReference>
<dbReference type="PANTHER" id="PTHR41694:SF3">
    <property type="entry name" value="RNA-DIRECTED DNA POLYMERASE-RELATED"/>
    <property type="match status" value="1"/>
</dbReference>
<evidence type="ECO:0000256" key="2">
    <source>
        <dbReference type="ARBA" id="ARBA00012180"/>
    </source>
</evidence>
<dbReference type="PROSITE" id="PS50878">
    <property type="entry name" value="RT_POL"/>
    <property type="match status" value="1"/>
</dbReference>
<dbReference type="SUPFAM" id="SSF56672">
    <property type="entry name" value="DNA/RNA polymerases"/>
    <property type="match status" value="1"/>
</dbReference>
<dbReference type="InterPro" id="IPR010661">
    <property type="entry name" value="RVT_thumb"/>
</dbReference>
<dbReference type="AlphaFoldDB" id="A0A7K8JE19"/>
<keyword evidence="5" id="KW-0540">Nuclease</keyword>
<evidence type="ECO:0000256" key="3">
    <source>
        <dbReference type="ARBA" id="ARBA00022679"/>
    </source>
</evidence>
<dbReference type="Gene3D" id="3.30.70.270">
    <property type="match status" value="2"/>
</dbReference>
<dbReference type="EC" id="3.1.26.4" evidence="2"/>
<dbReference type="InterPro" id="IPR000477">
    <property type="entry name" value="RT_dom"/>
</dbReference>
<evidence type="ECO:0000256" key="4">
    <source>
        <dbReference type="ARBA" id="ARBA00022695"/>
    </source>
</evidence>
<dbReference type="PANTHER" id="PTHR41694">
    <property type="entry name" value="ENDOGENOUS RETROVIRUS GROUP K MEMBER POL PROTEIN"/>
    <property type="match status" value="1"/>
</dbReference>
<evidence type="ECO:0000259" key="9">
    <source>
        <dbReference type="PROSITE" id="PS50878"/>
    </source>
</evidence>
<evidence type="ECO:0000256" key="6">
    <source>
        <dbReference type="ARBA" id="ARBA00022759"/>
    </source>
</evidence>
<protein>
    <recommendedName>
        <fullName evidence="2">ribonuclease H</fullName>
        <ecNumber evidence="2">3.1.26.4</ecNumber>
    </recommendedName>
</protein>
<dbReference type="EMBL" id="VWYX01003534">
    <property type="protein sequence ID" value="NXE02931.1"/>
    <property type="molecule type" value="Genomic_DNA"/>
</dbReference>
<keyword evidence="11" id="KW-1185">Reference proteome</keyword>
<dbReference type="Gene3D" id="3.10.10.10">
    <property type="entry name" value="HIV Type 1 Reverse Transcriptase, subunit A, domain 1"/>
    <property type="match status" value="1"/>
</dbReference>
<dbReference type="GO" id="GO:0003964">
    <property type="term" value="F:RNA-directed DNA polymerase activity"/>
    <property type="evidence" value="ECO:0007669"/>
    <property type="project" value="UniProtKB-KW"/>
</dbReference>
<dbReference type="GO" id="GO:0004523">
    <property type="term" value="F:RNA-DNA hybrid ribonuclease activity"/>
    <property type="evidence" value="ECO:0007669"/>
    <property type="project" value="UniProtKB-EC"/>
</dbReference>
<accession>A0A7K8JE19</accession>
<dbReference type="Pfam" id="PF00078">
    <property type="entry name" value="RVT_1"/>
    <property type="match status" value="1"/>
</dbReference>
<name>A0A7K8JE19_9PASS</name>
<dbReference type="GO" id="GO:0035613">
    <property type="term" value="F:RNA stem-loop binding"/>
    <property type="evidence" value="ECO:0007669"/>
    <property type="project" value="TreeGrafter"/>
</dbReference>
<evidence type="ECO:0000313" key="11">
    <source>
        <dbReference type="Proteomes" id="UP000541605"/>
    </source>
</evidence>
<feature type="domain" description="Reverse transcriptase" evidence="9">
    <location>
        <begin position="1"/>
        <end position="110"/>
    </location>
</feature>
<evidence type="ECO:0000256" key="8">
    <source>
        <dbReference type="ARBA" id="ARBA00022918"/>
    </source>
</evidence>
<dbReference type="Pfam" id="PF06817">
    <property type="entry name" value="RVT_thumb"/>
    <property type="match status" value="1"/>
</dbReference>
<feature type="non-terminal residue" evidence="10">
    <location>
        <position position="1"/>
    </location>
</feature>
<dbReference type="Proteomes" id="UP000541605">
    <property type="component" value="Unassembled WGS sequence"/>
</dbReference>
<keyword evidence="6" id="KW-0255">Endonuclease</keyword>